<dbReference type="InterPro" id="IPR036390">
    <property type="entry name" value="WH_DNA-bd_sf"/>
</dbReference>
<protein>
    <submittedName>
        <fullName evidence="6">LysR family transcriptional regulator</fullName>
    </submittedName>
</protein>
<proteinExistence type="inferred from homology"/>
<comment type="similarity">
    <text evidence="1">Belongs to the LysR transcriptional regulatory family.</text>
</comment>
<dbReference type="InterPro" id="IPR050950">
    <property type="entry name" value="HTH-type_LysR_regulators"/>
</dbReference>
<evidence type="ECO:0000256" key="1">
    <source>
        <dbReference type="ARBA" id="ARBA00009437"/>
    </source>
</evidence>
<organism evidence="6 7">
    <name type="scientific">Paracoccus suum</name>
    <dbReference type="NCBI Taxonomy" id="2259340"/>
    <lineage>
        <taxon>Bacteria</taxon>
        <taxon>Pseudomonadati</taxon>
        <taxon>Pseudomonadota</taxon>
        <taxon>Alphaproteobacteria</taxon>
        <taxon>Rhodobacterales</taxon>
        <taxon>Paracoccaceae</taxon>
        <taxon>Paracoccus</taxon>
    </lineage>
</organism>
<dbReference type="SUPFAM" id="SSF53850">
    <property type="entry name" value="Periplasmic binding protein-like II"/>
    <property type="match status" value="1"/>
</dbReference>
<dbReference type="PRINTS" id="PR00039">
    <property type="entry name" value="HTHLYSR"/>
</dbReference>
<name>A0A344PLA9_9RHOB</name>
<dbReference type="PROSITE" id="PS50931">
    <property type="entry name" value="HTH_LYSR"/>
    <property type="match status" value="1"/>
</dbReference>
<dbReference type="FunFam" id="1.10.10.10:FF:000001">
    <property type="entry name" value="LysR family transcriptional regulator"/>
    <property type="match status" value="1"/>
</dbReference>
<dbReference type="InterPro" id="IPR000847">
    <property type="entry name" value="LysR_HTH_N"/>
</dbReference>
<sequence length="284" mass="30046">MIDRLEILIALARERHFGRAAAALGISQPSLSSGLRTLEDQLGVQLVRRGSRFQGLTPEGERALDWARRIVGEARAFRADMRALREGITGELRLGIIPTAAVRVAALTGPFLAANPRARLAVVTLSSDAIIAGIDSLELDAAITYQITAPARLLRLPLYTEDYCLVEQGGGTSPATWAEAATKPLALLSRDMRNRRVVEQMLAASGAEPVVPRIESNSTLAILGCVAAGPWAAILPQALGEALPLPAGVTARRLPGDGGEAIALVTRDLSPQPPLVAALLAKLR</sequence>
<feature type="domain" description="HTH lysR-type" evidence="5">
    <location>
        <begin position="1"/>
        <end position="57"/>
    </location>
</feature>
<dbReference type="KEGG" id="pars:DRW48_11055"/>
<dbReference type="PANTHER" id="PTHR30419:SF31">
    <property type="entry name" value="BLR3139 PROTEIN"/>
    <property type="match status" value="1"/>
</dbReference>
<dbReference type="SUPFAM" id="SSF46785">
    <property type="entry name" value="Winged helix' DNA-binding domain"/>
    <property type="match status" value="1"/>
</dbReference>
<dbReference type="GO" id="GO:0003677">
    <property type="term" value="F:DNA binding"/>
    <property type="evidence" value="ECO:0007669"/>
    <property type="project" value="UniProtKB-KW"/>
</dbReference>
<keyword evidence="3" id="KW-0238">DNA-binding</keyword>
<gene>
    <name evidence="6" type="ORF">DRW48_11055</name>
</gene>
<reference evidence="7" key="1">
    <citation type="submission" date="2018-07" db="EMBL/GenBank/DDBJ databases">
        <title>Genome sequencing of Paracoccus sp. SC2-6.</title>
        <authorList>
            <person name="Heo J."/>
            <person name="Kim S.-J."/>
            <person name="Kwon S.-W."/>
        </authorList>
    </citation>
    <scope>NUCLEOTIDE SEQUENCE [LARGE SCALE GENOMIC DNA]</scope>
    <source>
        <strain evidence="7">SC2-6</strain>
    </source>
</reference>
<evidence type="ECO:0000313" key="7">
    <source>
        <dbReference type="Proteomes" id="UP000252023"/>
    </source>
</evidence>
<dbReference type="EMBL" id="CP030918">
    <property type="protein sequence ID" value="AXC50164.1"/>
    <property type="molecule type" value="Genomic_DNA"/>
</dbReference>
<dbReference type="CDD" id="cd05466">
    <property type="entry name" value="PBP2_LTTR_substrate"/>
    <property type="match status" value="1"/>
</dbReference>
<dbReference type="GO" id="GO:0005829">
    <property type="term" value="C:cytosol"/>
    <property type="evidence" value="ECO:0007669"/>
    <property type="project" value="TreeGrafter"/>
</dbReference>
<dbReference type="Gene3D" id="3.40.190.290">
    <property type="match status" value="1"/>
</dbReference>
<dbReference type="Pfam" id="PF03466">
    <property type="entry name" value="LysR_substrate"/>
    <property type="match status" value="1"/>
</dbReference>
<evidence type="ECO:0000259" key="5">
    <source>
        <dbReference type="PROSITE" id="PS50931"/>
    </source>
</evidence>
<evidence type="ECO:0000256" key="2">
    <source>
        <dbReference type="ARBA" id="ARBA00023015"/>
    </source>
</evidence>
<dbReference type="RefSeq" id="WP_114076483.1">
    <property type="nucleotide sequence ID" value="NZ_CP030918.1"/>
</dbReference>
<dbReference type="Pfam" id="PF00126">
    <property type="entry name" value="HTH_1"/>
    <property type="match status" value="1"/>
</dbReference>
<dbReference type="InterPro" id="IPR005119">
    <property type="entry name" value="LysR_subst-bd"/>
</dbReference>
<keyword evidence="7" id="KW-1185">Reference proteome</keyword>
<dbReference type="InterPro" id="IPR036388">
    <property type="entry name" value="WH-like_DNA-bd_sf"/>
</dbReference>
<dbReference type="AlphaFoldDB" id="A0A344PLA9"/>
<evidence type="ECO:0000256" key="3">
    <source>
        <dbReference type="ARBA" id="ARBA00023125"/>
    </source>
</evidence>
<dbReference type="OrthoDB" id="9815174at2"/>
<dbReference type="Gene3D" id="1.10.10.10">
    <property type="entry name" value="Winged helix-like DNA-binding domain superfamily/Winged helix DNA-binding domain"/>
    <property type="match status" value="1"/>
</dbReference>
<dbReference type="GO" id="GO:0003700">
    <property type="term" value="F:DNA-binding transcription factor activity"/>
    <property type="evidence" value="ECO:0007669"/>
    <property type="project" value="InterPro"/>
</dbReference>
<keyword evidence="2" id="KW-0805">Transcription regulation</keyword>
<accession>A0A344PLA9</accession>
<evidence type="ECO:0000256" key="4">
    <source>
        <dbReference type="ARBA" id="ARBA00023163"/>
    </source>
</evidence>
<dbReference type="PANTHER" id="PTHR30419">
    <property type="entry name" value="HTH-TYPE TRANSCRIPTIONAL REGULATOR YBHD"/>
    <property type="match status" value="1"/>
</dbReference>
<keyword evidence="4" id="KW-0804">Transcription</keyword>
<dbReference type="Proteomes" id="UP000252023">
    <property type="component" value="Chromosome"/>
</dbReference>
<evidence type="ECO:0000313" key="6">
    <source>
        <dbReference type="EMBL" id="AXC50164.1"/>
    </source>
</evidence>